<gene>
    <name evidence="5" type="ORF">ACJMK2_017755</name>
</gene>
<sequence>MNGKIALVTGSTSGIGLGIARRLAENGCYIVLNGLGDQQTTEKILQEFESSYSVKVNFVPGDLRDPNSIRQLCERVTELYPDGIDILLNNAGIQHVAPVDEYPVEKWDEMMAINLTAPFYLIRHFLPYMKKKGWGRIINTASQMAVISAPGKTPYSASKAGLVGLTRGVALEAAEYGVTCNAICPGFADTPILDVQVRALSEKMKIPFEEAKHKFFASKHPTQKLVEINQIAGMVLFLCSPDADNVTGSSLMMDGGFSIQ</sequence>
<dbReference type="GO" id="GO:0032787">
    <property type="term" value="P:monocarboxylic acid metabolic process"/>
    <property type="evidence" value="ECO:0007669"/>
    <property type="project" value="UniProtKB-ARBA"/>
</dbReference>
<dbReference type="SUPFAM" id="SSF51735">
    <property type="entry name" value="NAD(P)-binding Rossmann-fold domains"/>
    <property type="match status" value="1"/>
</dbReference>
<dbReference type="EMBL" id="JBJQND010000016">
    <property type="protein sequence ID" value="KAL3846799.1"/>
    <property type="molecule type" value="Genomic_DNA"/>
</dbReference>
<evidence type="ECO:0000256" key="1">
    <source>
        <dbReference type="ARBA" id="ARBA00006484"/>
    </source>
</evidence>
<dbReference type="NCBIfam" id="NF009093">
    <property type="entry name" value="PRK12429.1"/>
    <property type="match status" value="1"/>
</dbReference>
<dbReference type="GO" id="GO:0004316">
    <property type="term" value="F:3-oxoacyl-[acyl-carrier-protein] reductase (NADPH) activity"/>
    <property type="evidence" value="ECO:0007669"/>
    <property type="project" value="UniProtKB-EC"/>
</dbReference>
<dbReference type="PRINTS" id="PR00080">
    <property type="entry name" value="SDRFAMILY"/>
</dbReference>
<evidence type="ECO:0000313" key="6">
    <source>
        <dbReference type="Proteomes" id="UP001634394"/>
    </source>
</evidence>
<protein>
    <recommendedName>
        <fullName evidence="2">3-oxoacyl-[acyl-carrier-protein] reductase</fullName>
        <ecNumber evidence="2">1.1.1.100</ecNumber>
    </recommendedName>
</protein>
<evidence type="ECO:0000256" key="4">
    <source>
        <dbReference type="ARBA" id="ARBA00048508"/>
    </source>
</evidence>
<proteinExistence type="inferred from homology"/>
<dbReference type="PANTHER" id="PTHR42879">
    <property type="entry name" value="3-OXOACYL-(ACYL-CARRIER-PROTEIN) REDUCTASE"/>
    <property type="match status" value="1"/>
</dbReference>
<organism evidence="5 6">
    <name type="scientific">Sinanodonta woodiana</name>
    <name type="common">Chinese pond mussel</name>
    <name type="synonym">Anodonta woodiana</name>
    <dbReference type="NCBI Taxonomy" id="1069815"/>
    <lineage>
        <taxon>Eukaryota</taxon>
        <taxon>Metazoa</taxon>
        <taxon>Spiralia</taxon>
        <taxon>Lophotrochozoa</taxon>
        <taxon>Mollusca</taxon>
        <taxon>Bivalvia</taxon>
        <taxon>Autobranchia</taxon>
        <taxon>Heteroconchia</taxon>
        <taxon>Palaeoheterodonta</taxon>
        <taxon>Unionida</taxon>
        <taxon>Unionoidea</taxon>
        <taxon>Unionidae</taxon>
        <taxon>Unioninae</taxon>
        <taxon>Sinanodonta</taxon>
    </lineage>
</organism>
<dbReference type="FunFam" id="3.40.50.720:FF:000084">
    <property type="entry name" value="Short-chain dehydrogenase reductase"/>
    <property type="match status" value="1"/>
</dbReference>
<dbReference type="PROSITE" id="PS00061">
    <property type="entry name" value="ADH_SHORT"/>
    <property type="match status" value="1"/>
</dbReference>
<dbReference type="Gene3D" id="3.40.50.720">
    <property type="entry name" value="NAD(P)-binding Rossmann-like Domain"/>
    <property type="match status" value="1"/>
</dbReference>
<comment type="similarity">
    <text evidence="1">Belongs to the short-chain dehydrogenases/reductases (SDR) family.</text>
</comment>
<dbReference type="EC" id="1.1.1.100" evidence="2"/>
<name>A0ABD3UBA4_SINWO</name>
<comment type="caution">
    <text evidence="5">The sequence shown here is derived from an EMBL/GenBank/DDBJ whole genome shotgun (WGS) entry which is preliminary data.</text>
</comment>
<dbReference type="Pfam" id="PF13561">
    <property type="entry name" value="adh_short_C2"/>
    <property type="match status" value="1"/>
</dbReference>
<dbReference type="PRINTS" id="PR00081">
    <property type="entry name" value="GDHRDH"/>
</dbReference>
<accession>A0ABD3UBA4</accession>
<evidence type="ECO:0000256" key="3">
    <source>
        <dbReference type="ARBA" id="ARBA00023002"/>
    </source>
</evidence>
<dbReference type="InterPro" id="IPR036291">
    <property type="entry name" value="NAD(P)-bd_dom_sf"/>
</dbReference>
<evidence type="ECO:0000256" key="2">
    <source>
        <dbReference type="ARBA" id="ARBA00012948"/>
    </source>
</evidence>
<dbReference type="InterPro" id="IPR002347">
    <property type="entry name" value="SDR_fam"/>
</dbReference>
<dbReference type="PANTHER" id="PTHR42879:SF2">
    <property type="entry name" value="3-OXOACYL-[ACYL-CARRIER-PROTEIN] REDUCTASE FABG"/>
    <property type="match status" value="1"/>
</dbReference>
<dbReference type="InterPro" id="IPR050259">
    <property type="entry name" value="SDR"/>
</dbReference>
<comment type="catalytic activity">
    <reaction evidence="4">
        <text>a (3R)-hydroxyacyl-[ACP] + NADP(+) = a 3-oxoacyl-[ACP] + NADPH + H(+)</text>
        <dbReference type="Rhea" id="RHEA:17397"/>
        <dbReference type="Rhea" id="RHEA-COMP:9916"/>
        <dbReference type="Rhea" id="RHEA-COMP:9945"/>
        <dbReference type="ChEBI" id="CHEBI:15378"/>
        <dbReference type="ChEBI" id="CHEBI:57783"/>
        <dbReference type="ChEBI" id="CHEBI:58349"/>
        <dbReference type="ChEBI" id="CHEBI:78776"/>
        <dbReference type="ChEBI" id="CHEBI:78827"/>
        <dbReference type="EC" id="1.1.1.100"/>
    </reaction>
</comment>
<evidence type="ECO:0000313" key="5">
    <source>
        <dbReference type="EMBL" id="KAL3846799.1"/>
    </source>
</evidence>
<keyword evidence="3" id="KW-0560">Oxidoreductase</keyword>
<keyword evidence="6" id="KW-1185">Reference proteome</keyword>
<reference evidence="5 6" key="1">
    <citation type="submission" date="2024-11" db="EMBL/GenBank/DDBJ databases">
        <title>Chromosome-level genome assembly of the freshwater bivalve Anodonta woodiana.</title>
        <authorList>
            <person name="Chen X."/>
        </authorList>
    </citation>
    <scope>NUCLEOTIDE SEQUENCE [LARGE SCALE GENOMIC DNA]</scope>
    <source>
        <strain evidence="5">MN2024</strain>
        <tissue evidence="5">Gills</tissue>
    </source>
</reference>
<dbReference type="InterPro" id="IPR020904">
    <property type="entry name" value="Sc_DH/Rdtase_CS"/>
</dbReference>
<dbReference type="Proteomes" id="UP001634394">
    <property type="component" value="Unassembled WGS sequence"/>
</dbReference>
<dbReference type="AlphaFoldDB" id="A0ABD3UBA4"/>